<keyword evidence="1" id="KW-1133">Transmembrane helix</keyword>
<gene>
    <name evidence="2" type="ORF">KIPB_009186</name>
</gene>
<keyword evidence="1" id="KW-0472">Membrane</keyword>
<feature type="transmembrane region" description="Helical" evidence="1">
    <location>
        <begin position="231"/>
        <end position="256"/>
    </location>
</feature>
<sequence length="291" mass="30907">MTMEGVKAVSAAGTLVTLTPLSVTLLTCLIGMGLVQAIGSMMYPKKVYQYETEALLLQAVAQDWVTGLLCLPALILALVSLLYTERGGVDESATHRHHLLTLFLLGVMAYFVYTYTSYVFVCHYSRLFLFYVTLMSLSWGVFLSILPMALSVPLLPPSSKTPTVAFLSFSGVFIAFMWLSALIPAAISGKPPAMLAIGGGNTLAIQALDLAFVVPLCACAVYAVVKETQYAMVLSAIMFGKAILLGAAVASMALYSKAKGETVSVGELALGPTVALLGVGAGLHFYTHLRS</sequence>
<evidence type="ECO:0000313" key="3">
    <source>
        <dbReference type="Proteomes" id="UP000265618"/>
    </source>
</evidence>
<proteinExistence type="predicted"/>
<feature type="transmembrane region" description="Helical" evidence="1">
    <location>
        <begin position="128"/>
        <end position="152"/>
    </location>
</feature>
<feature type="transmembrane region" description="Helical" evidence="1">
    <location>
        <begin position="103"/>
        <end position="121"/>
    </location>
</feature>
<dbReference type="EMBL" id="BDIP01003043">
    <property type="protein sequence ID" value="GIQ87191.1"/>
    <property type="molecule type" value="Genomic_DNA"/>
</dbReference>
<evidence type="ECO:0000313" key="2">
    <source>
        <dbReference type="EMBL" id="GIQ87191.1"/>
    </source>
</evidence>
<dbReference type="Proteomes" id="UP000265618">
    <property type="component" value="Unassembled WGS sequence"/>
</dbReference>
<accession>A0A9K3GLX5</accession>
<protein>
    <submittedName>
        <fullName evidence="2">Uncharacterized protein</fullName>
    </submittedName>
</protein>
<feature type="transmembrane region" description="Helical" evidence="1">
    <location>
        <begin position="268"/>
        <end position="286"/>
    </location>
</feature>
<reference evidence="2 3" key="1">
    <citation type="journal article" date="2018" name="PLoS ONE">
        <title>The draft genome of Kipferlia bialata reveals reductive genome evolution in fornicate parasites.</title>
        <authorList>
            <person name="Tanifuji G."/>
            <person name="Takabayashi S."/>
            <person name="Kume K."/>
            <person name="Takagi M."/>
            <person name="Nakayama T."/>
            <person name="Kamikawa R."/>
            <person name="Inagaki Y."/>
            <person name="Hashimoto T."/>
        </authorList>
    </citation>
    <scope>NUCLEOTIDE SEQUENCE [LARGE SCALE GENOMIC DNA]</scope>
    <source>
        <strain evidence="2">NY0173</strain>
    </source>
</reference>
<keyword evidence="3" id="KW-1185">Reference proteome</keyword>
<feature type="transmembrane region" description="Helical" evidence="1">
    <location>
        <begin position="64"/>
        <end position="83"/>
    </location>
</feature>
<dbReference type="AlphaFoldDB" id="A0A9K3GLX5"/>
<feature type="transmembrane region" description="Helical" evidence="1">
    <location>
        <begin position="164"/>
        <end position="187"/>
    </location>
</feature>
<evidence type="ECO:0000256" key="1">
    <source>
        <dbReference type="SAM" id="Phobius"/>
    </source>
</evidence>
<comment type="caution">
    <text evidence="2">The sequence shown here is derived from an EMBL/GenBank/DDBJ whole genome shotgun (WGS) entry which is preliminary data.</text>
</comment>
<feature type="transmembrane region" description="Helical" evidence="1">
    <location>
        <begin position="207"/>
        <end position="225"/>
    </location>
</feature>
<keyword evidence="1" id="KW-0812">Transmembrane</keyword>
<feature type="transmembrane region" description="Helical" evidence="1">
    <location>
        <begin position="20"/>
        <end position="43"/>
    </location>
</feature>
<organism evidence="2 3">
    <name type="scientific">Kipferlia bialata</name>
    <dbReference type="NCBI Taxonomy" id="797122"/>
    <lineage>
        <taxon>Eukaryota</taxon>
        <taxon>Metamonada</taxon>
        <taxon>Carpediemonas-like organisms</taxon>
        <taxon>Kipferlia</taxon>
    </lineage>
</organism>
<name>A0A9K3GLX5_9EUKA</name>